<dbReference type="SUPFAM" id="SSF57850">
    <property type="entry name" value="RING/U-box"/>
    <property type="match status" value="1"/>
</dbReference>
<evidence type="ECO:0000313" key="5">
    <source>
        <dbReference type="Proteomes" id="UP000821837"/>
    </source>
</evidence>
<dbReference type="EMBL" id="JABSTV010001254">
    <property type="protein sequence ID" value="KAH7939065.1"/>
    <property type="molecule type" value="Genomic_DNA"/>
</dbReference>
<protein>
    <submittedName>
        <fullName evidence="4">Uncharacterized protein</fullName>
    </submittedName>
</protein>
<gene>
    <name evidence="4" type="ORF">HPB52_005241</name>
</gene>
<proteinExistence type="predicted"/>
<comment type="caution">
    <text evidence="4">The sequence shown here is derived from an EMBL/GenBank/DDBJ whole genome shotgun (WGS) entry which is preliminary data.</text>
</comment>
<sequence length="109" mass="12516">MGTYTLYGFSEDVDRRPWHFVEPIDDVKVCSACRLVPKKSGFLPCRHVLCETCYDQCRKRGHVCVMDGEACPEATVEWREFSDEKLLRREVMMVTIKLELGSKKAALLG</sequence>
<evidence type="ECO:0000256" key="3">
    <source>
        <dbReference type="ARBA" id="ARBA00022833"/>
    </source>
</evidence>
<accession>A0A9D4PGD5</accession>
<dbReference type="Proteomes" id="UP000821837">
    <property type="component" value="Chromosome 8"/>
</dbReference>
<keyword evidence="2" id="KW-0863">Zinc-finger</keyword>
<dbReference type="GO" id="GO:0008270">
    <property type="term" value="F:zinc ion binding"/>
    <property type="evidence" value="ECO:0007669"/>
    <property type="project" value="UniProtKB-KW"/>
</dbReference>
<dbReference type="PROSITE" id="PS00518">
    <property type="entry name" value="ZF_RING_1"/>
    <property type="match status" value="1"/>
</dbReference>
<evidence type="ECO:0000313" key="4">
    <source>
        <dbReference type="EMBL" id="KAH7939065.1"/>
    </source>
</evidence>
<evidence type="ECO:0000256" key="2">
    <source>
        <dbReference type="ARBA" id="ARBA00022771"/>
    </source>
</evidence>
<dbReference type="Gene3D" id="3.30.40.10">
    <property type="entry name" value="Zinc/RING finger domain, C3HC4 (zinc finger)"/>
    <property type="match status" value="1"/>
</dbReference>
<keyword evidence="5" id="KW-1185">Reference proteome</keyword>
<dbReference type="VEuPathDB" id="VectorBase:RSAN_044151"/>
<evidence type="ECO:0000256" key="1">
    <source>
        <dbReference type="ARBA" id="ARBA00022723"/>
    </source>
</evidence>
<dbReference type="InterPro" id="IPR017907">
    <property type="entry name" value="Znf_RING_CS"/>
</dbReference>
<dbReference type="AlphaFoldDB" id="A0A9D4PGD5"/>
<reference evidence="4" key="2">
    <citation type="submission" date="2021-09" db="EMBL/GenBank/DDBJ databases">
        <authorList>
            <person name="Jia N."/>
            <person name="Wang J."/>
            <person name="Shi W."/>
            <person name="Du L."/>
            <person name="Sun Y."/>
            <person name="Zhan W."/>
            <person name="Jiang J."/>
            <person name="Wang Q."/>
            <person name="Zhang B."/>
            <person name="Ji P."/>
            <person name="Sakyi L.B."/>
            <person name="Cui X."/>
            <person name="Yuan T."/>
            <person name="Jiang B."/>
            <person name="Yang W."/>
            <person name="Lam T.T.-Y."/>
            <person name="Chang Q."/>
            <person name="Ding S."/>
            <person name="Wang X."/>
            <person name="Zhu J."/>
            <person name="Ruan X."/>
            <person name="Zhao L."/>
            <person name="Wei J."/>
            <person name="Que T."/>
            <person name="Du C."/>
            <person name="Cheng J."/>
            <person name="Dai P."/>
            <person name="Han X."/>
            <person name="Huang E."/>
            <person name="Gao Y."/>
            <person name="Liu J."/>
            <person name="Shao H."/>
            <person name="Ye R."/>
            <person name="Li L."/>
            <person name="Wei W."/>
            <person name="Wang X."/>
            <person name="Wang C."/>
            <person name="Huo Q."/>
            <person name="Li W."/>
            <person name="Guo W."/>
            <person name="Chen H."/>
            <person name="Chen S."/>
            <person name="Zhou L."/>
            <person name="Zhou L."/>
            <person name="Ni X."/>
            <person name="Tian J."/>
            <person name="Zhou Y."/>
            <person name="Sheng Y."/>
            <person name="Liu T."/>
            <person name="Pan Y."/>
            <person name="Xia L."/>
            <person name="Li J."/>
            <person name="Zhao F."/>
            <person name="Cao W."/>
        </authorList>
    </citation>
    <scope>NUCLEOTIDE SEQUENCE</scope>
    <source>
        <strain evidence="4">Rsan-2018</strain>
        <tissue evidence="4">Larvae</tissue>
    </source>
</reference>
<organism evidence="4 5">
    <name type="scientific">Rhipicephalus sanguineus</name>
    <name type="common">Brown dog tick</name>
    <name type="synonym">Ixodes sanguineus</name>
    <dbReference type="NCBI Taxonomy" id="34632"/>
    <lineage>
        <taxon>Eukaryota</taxon>
        <taxon>Metazoa</taxon>
        <taxon>Ecdysozoa</taxon>
        <taxon>Arthropoda</taxon>
        <taxon>Chelicerata</taxon>
        <taxon>Arachnida</taxon>
        <taxon>Acari</taxon>
        <taxon>Parasitiformes</taxon>
        <taxon>Ixodida</taxon>
        <taxon>Ixodoidea</taxon>
        <taxon>Ixodidae</taxon>
        <taxon>Rhipicephalinae</taxon>
        <taxon>Rhipicephalus</taxon>
        <taxon>Rhipicephalus</taxon>
    </lineage>
</organism>
<dbReference type="InterPro" id="IPR013083">
    <property type="entry name" value="Znf_RING/FYVE/PHD"/>
</dbReference>
<reference evidence="4" key="1">
    <citation type="journal article" date="2020" name="Cell">
        <title>Large-Scale Comparative Analyses of Tick Genomes Elucidate Their Genetic Diversity and Vector Capacities.</title>
        <authorList>
            <consortium name="Tick Genome and Microbiome Consortium (TIGMIC)"/>
            <person name="Jia N."/>
            <person name="Wang J."/>
            <person name="Shi W."/>
            <person name="Du L."/>
            <person name="Sun Y."/>
            <person name="Zhan W."/>
            <person name="Jiang J.F."/>
            <person name="Wang Q."/>
            <person name="Zhang B."/>
            <person name="Ji P."/>
            <person name="Bell-Sakyi L."/>
            <person name="Cui X.M."/>
            <person name="Yuan T.T."/>
            <person name="Jiang B.G."/>
            <person name="Yang W.F."/>
            <person name="Lam T.T."/>
            <person name="Chang Q.C."/>
            <person name="Ding S.J."/>
            <person name="Wang X.J."/>
            <person name="Zhu J.G."/>
            <person name="Ruan X.D."/>
            <person name="Zhao L."/>
            <person name="Wei J.T."/>
            <person name="Ye R.Z."/>
            <person name="Que T.C."/>
            <person name="Du C.H."/>
            <person name="Zhou Y.H."/>
            <person name="Cheng J.X."/>
            <person name="Dai P.F."/>
            <person name="Guo W.B."/>
            <person name="Han X.H."/>
            <person name="Huang E.J."/>
            <person name="Li L.F."/>
            <person name="Wei W."/>
            <person name="Gao Y.C."/>
            <person name="Liu J.Z."/>
            <person name="Shao H.Z."/>
            <person name="Wang X."/>
            <person name="Wang C.C."/>
            <person name="Yang T.C."/>
            <person name="Huo Q.B."/>
            <person name="Li W."/>
            <person name="Chen H.Y."/>
            <person name="Chen S.E."/>
            <person name="Zhou L.G."/>
            <person name="Ni X.B."/>
            <person name="Tian J.H."/>
            <person name="Sheng Y."/>
            <person name="Liu T."/>
            <person name="Pan Y.S."/>
            <person name="Xia L.Y."/>
            <person name="Li J."/>
            <person name="Zhao F."/>
            <person name="Cao W.C."/>
        </authorList>
    </citation>
    <scope>NUCLEOTIDE SEQUENCE</scope>
    <source>
        <strain evidence="4">Rsan-2018</strain>
    </source>
</reference>
<name>A0A9D4PGD5_RHISA</name>
<keyword evidence="1" id="KW-0479">Metal-binding</keyword>
<keyword evidence="3" id="KW-0862">Zinc</keyword>